<evidence type="ECO:0000256" key="1">
    <source>
        <dbReference type="SAM" id="MobiDB-lite"/>
    </source>
</evidence>
<reference evidence="2 3" key="1">
    <citation type="submission" date="2023-11" db="EMBL/GenBank/DDBJ databases">
        <title>Paucibacter sp. nov., isolated from fresh soil in Korea.</title>
        <authorList>
            <person name="Le N.T.T."/>
        </authorList>
    </citation>
    <scope>NUCLEOTIDE SEQUENCE [LARGE SCALE GENOMIC DNA]</scope>
    <source>
        <strain evidence="2 3">R3-3</strain>
    </source>
</reference>
<dbReference type="RefSeq" id="WP_320427134.1">
    <property type="nucleotide sequence ID" value="NZ_JAXCLA010000024.1"/>
</dbReference>
<name>A0ABU5DS66_9BURK</name>
<protein>
    <submittedName>
        <fullName evidence="2">Uncharacterized protein</fullName>
    </submittedName>
</protein>
<comment type="caution">
    <text evidence="2">The sequence shown here is derived from an EMBL/GenBank/DDBJ whole genome shotgun (WGS) entry which is preliminary data.</text>
</comment>
<gene>
    <name evidence="2" type="ORF">SNE35_32050</name>
</gene>
<organism evidence="2 3">
    <name type="scientific">Roseateles agri</name>
    <dbReference type="NCBI Taxonomy" id="3098619"/>
    <lineage>
        <taxon>Bacteria</taxon>
        <taxon>Pseudomonadati</taxon>
        <taxon>Pseudomonadota</taxon>
        <taxon>Betaproteobacteria</taxon>
        <taxon>Burkholderiales</taxon>
        <taxon>Sphaerotilaceae</taxon>
        <taxon>Roseateles</taxon>
    </lineage>
</organism>
<feature type="compositionally biased region" description="Polar residues" evidence="1">
    <location>
        <begin position="50"/>
        <end position="60"/>
    </location>
</feature>
<dbReference type="EMBL" id="JAXCLA010000024">
    <property type="protein sequence ID" value="MDY0749168.1"/>
    <property type="molecule type" value="Genomic_DNA"/>
</dbReference>
<accession>A0ABU5DS66</accession>
<keyword evidence="3" id="KW-1185">Reference proteome</keyword>
<dbReference type="Proteomes" id="UP001285263">
    <property type="component" value="Unassembled WGS sequence"/>
</dbReference>
<evidence type="ECO:0000313" key="2">
    <source>
        <dbReference type="EMBL" id="MDY0749168.1"/>
    </source>
</evidence>
<sequence>GFMILLLLKSEADCLADQRWQEWRIEFGPMPPEQLPRERFSPVAGWSRPDASSWQHELAA</sequence>
<proteinExistence type="predicted"/>
<evidence type="ECO:0000313" key="3">
    <source>
        <dbReference type="Proteomes" id="UP001285263"/>
    </source>
</evidence>
<feature type="non-terminal residue" evidence="2">
    <location>
        <position position="1"/>
    </location>
</feature>
<feature type="region of interest" description="Disordered" evidence="1">
    <location>
        <begin position="36"/>
        <end position="60"/>
    </location>
</feature>